<dbReference type="EMBL" id="CAJHJT010000001">
    <property type="protein sequence ID" value="CAD6992916.1"/>
    <property type="molecule type" value="Genomic_DNA"/>
</dbReference>
<feature type="non-terminal residue" evidence="1">
    <location>
        <position position="1"/>
    </location>
</feature>
<evidence type="ECO:0000313" key="2">
    <source>
        <dbReference type="Proteomes" id="UP000606786"/>
    </source>
</evidence>
<sequence>SHITMSCTKPPTTTTTYKHTPPQCAYCRLPNGQANCYNPITLSTVTPRPYYTPTHCTPLTLHCI</sequence>
<reference evidence="1" key="1">
    <citation type="submission" date="2020-11" db="EMBL/GenBank/DDBJ databases">
        <authorList>
            <person name="Whitehead M."/>
        </authorList>
    </citation>
    <scope>NUCLEOTIDE SEQUENCE</scope>
    <source>
        <strain evidence="1">EGII</strain>
    </source>
</reference>
<name>A0A811U3W3_CERCA</name>
<protein>
    <submittedName>
        <fullName evidence="1">(Mediterranean fruit fly) hypothetical protein</fullName>
    </submittedName>
</protein>
<keyword evidence="2" id="KW-1185">Reference proteome</keyword>
<dbReference type="Proteomes" id="UP000606786">
    <property type="component" value="Unassembled WGS sequence"/>
</dbReference>
<proteinExistence type="predicted"/>
<gene>
    <name evidence="1" type="ORF">CCAP1982_LOCUS1749</name>
</gene>
<evidence type="ECO:0000313" key="1">
    <source>
        <dbReference type="EMBL" id="CAD6992916.1"/>
    </source>
</evidence>
<organism evidence="1 2">
    <name type="scientific">Ceratitis capitata</name>
    <name type="common">Mediterranean fruit fly</name>
    <name type="synonym">Tephritis capitata</name>
    <dbReference type="NCBI Taxonomy" id="7213"/>
    <lineage>
        <taxon>Eukaryota</taxon>
        <taxon>Metazoa</taxon>
        <taxon>Ecdysozoa</taxon>
        <taxon>Arthropoda</taxon>
        <taxon>Hexapoda</taxon>
        <taxon>Insecta</taxon>
        <taxon>Pterygota</taxon>
        <taxon>Neoptera</taxon>
        <taxon>Endopterygota</taxon>
        <taxon>Diptera</taxon>
        <taxon>Brachycera</taxon>
        <taxon>Muscomorpha</taxon>
        <taxon>Tephritoidea</taxon>
        <taxon>Tephritidae</taxon>
        <taxon>Ceratitis</taxon>
        <taxon>Ceratitis</taxon>
    </lineage>
</organism>
<accession>A0A811U3W3</accession>
<comment type="caution">
    <text evidence="1">The sequence shown here is derived from an EMBL/GenBank/DDBJ whole genome shotgun (WGS) entry which is preliminary data.</text>
</comment>
<dbReference type="AlphaFoldDB" id="A0A811U3W3"/>